<evidence type="ECO:0000313" key="2">
    <source>
        <dbReference type="Proteomes" id="UP001305414"/>
    </source>
</evidence>
<evidence type="ECO:0000313" key="1">
    <source>
        <dbReference type="EMBL" id="KAK5631860.1"/>
    </source>
</evidence>
<dbReference type="Proteomes" id="UP001305414">
    <property type="component" value="Unassembled WGS sequence"/>
</dbReference>
<dbReference type="EMBL" id="JAWHQM010000021">
    <property type="protein sequence ID" value="KAK5631860.1"/>
    <property type="molecule type" value="Genomic_DNA"/>
</dbReference>
<dbReference type="AlphaFoldDB" id="A0AAN7UGC8"/>
<proteinExistence type="predicted"/>
<sequence length="424" mass="47515">MSFGHFICAQCTRRLSRLDQSFKSLSNPMYPRTTPTPQLSKRYNALFPVHHYSTRVVARKLTTRDTFAKVRFTRDDIPPQWFWEKAREMPGADLSADEYQKAAESYVDTALKNVPGWRQQSIAVDDNLPPDRGRGNALSAYTLHYVALMMVMTRVAPSKSAGNLATHILHTLSGLGYAPSTLTLVRMALARNLLREPQFELAVEKFEGILKRIGDGSNGSSNCKISEGDYAADACTLRAMIYEREDTREGDISALRWFRRAYELGQSTASTTDHVHVEEKQDVDTSAALQGNKNTFFNPRWQWRVSFALGVGRIRVRRGEMEKARDMFAMASSELDNADGYLAMADVLEQMGEAETDKYLESLEKAAISGKREAARKLGLREWDRASEGGLSKWEKRKRQVIAEEWVAIANSAAPADGAGQVVG</sequence>
<name>A0AAN7UGC8_9PEZI</name>
<reference evidence="1 2" key="1">
    <citation type="submission" date="2023-10" db="EMBL/GenBank/DDBJ databases">
        <title>Draft genome sequence of Xylaria bambusicola isolate GMP-LS, the root and basal stem rot pathogen of sugarcane in Indonesia.</title>
        <authorList>
            <person name="Selvaraj P."/>
            <person name="Muralishankar V."/>
            <person name="Muruganantham S."/>
            <person name="Sp S."/>
            <person name="Haryani S."/>
            <person name="Lau K.J.X."/>
            <person name="Naqvi N.I."/>
        </authorList>
    </citation>
    <scope>NUCLEOTIDE SEQUENCE [LARGE SCALE GENOMIC DNA]</scope>
    <source>
        <strain evidence="1">GMP-LS</strain>
    </source>
</reference>
<protein>
    <submittedName>
        <fullName evidence="1">Uncharacterized protein</fullName>
    </submittedName>
</protein>
<gene>
    <name evidence="1" type="ORF">RRF57_007574</name>
</gene>
<keyword evidence="2" id="KW-1185">Reference proteome</keyword>
<organism evidence="1 2">
    <name type="scientific">Xylaria bambusicola</name>
    <dbReference type="NCBI Taxonomy" id="326684"/>
    <lineage>
        <taxon>Eukaryota</taxon>
        <taxon>Fungi</taxon>
        <taxon>Dikarya</taxon>
        <taxon>Ascomycota</taxon>
        <taxon>Pezizomycotina</taxon>
        <taxon>Sordariomycetes</taxon>
        <taxon>Xylariomycetidae</taxon>
        <taxon>Xylariales</taxon>
        <taxon>Xylariaceae</taxon>
        <taxon>Xylaria</taxon>
    </lineage>
</organism>
<accession>A0AAN7UGC8</accession>
<dbReference type="Gene3D" id="1.25.40.10">
    <property type="entry name" value="Tetratricopeptide repeat domain"/>
    <property type="match status" value="1"/>
</dbReference>
<comment type="caution">
    <text evidence="1">The sequence shown here is derived from an EMBL/GenBank/DDBJ whole genome shotgun (WGS) entry which is preliminary data.</text>
</comment>
<dbReference type="InterPro" id="IPR011990">
    <property type="entry name" value="TPR-like_helical_dom_sf"/>
</dbReference>